<proteinExistence type="predicted"/>
<reference evidence="2" key="1">
    <citation type="submission" date="2016-11" db="UniProtKB">
        <authorList>
            <consortium name="WormBaseParasite"/>
        </authorList>
    </citation>
    <scope>IDENTIFICATION</scope>
    <source>
        <strain evidence="2">KR3021</strain>
    </source>
</reference>
<dbReference type="WBParaSite" id="RSKR_0000294100.1">
    <property type="protein sequence ID" value="RSKR_0000294100.1"/>
    <property type="gene ID" value="RSKR_0000294100"/>
</dbReference>
<name>A0AC35TP89_9BILA</name>
<organism evidence="1 2">
    <name type="scientific">Rhabditophanes sp. KR3021</name>
    <dbReference type="NCBI Taxonomy" id="114890"/>
    <lineage>
        <taxon>Eukaryota</taxon>
        <taxon>Metazoa</taxon>
        <taxon>Ecdysozoa</taxon>
        <taxon>Nematoda</taxon>
        <taxon>Chromadorea</taxon>
        <taxon>Rhabditida</taxon>
        <taxon>Tylenchina</taxon>
        <taxon>Panagrolaimomorpha</taxon>
        <taxon>Strongyloidoidea</taxon>
        <taxon>Alloionematidae</taxon>
        <taxon>Rhabditophanes</taxon>
    </lineage>
</organism>
<dbReference type="Proteomes" id="UP000095286">
    <property type="component" value="Unplaced"/>
</dbReference>
<protein>
    <submittedName>
        <fullName evidence="2">C2H2-type domain-containing protein</fullName>
    </submittedName>
</protein>
<accession>A0AC35TP89</accession>
<evidence type="ECO:0000313" key="2">
    <source>
        <dbReference type="WBParaSite" id="RSKR_0000294100.1"/>
    </source>
</evidence>
<sequence>MSSSKIINNTEDNTSNFLSSLFGNNNGVGEGSEEVATTSSTDSNSTNLAHLIATFDALKKTGPTTTSINKTDKMSFNCTECGCIKPNTEELEIHIKVEHLNFLPFECPHCQSTRATDTQMREHVNSSHKNSDNNKFIYVDNELARRILKVMMDNSVALTTTSIPKKRKHEVINDNIPPTPIVSVLQTNNPFPDVDSSGFSFADLIGSIQKKPKIEVESADKPSQFNFLSNPSFLSEIDSILNNSHLKNTPSPDITLNFANTSPSHHGIASTNVLSLEDTKHQKMLAKKRVIGLCGTCQKPVTAGSRQVHIFYHLARDYDKHRFRCKFPKCDVAHYRKDQLESHHIKVHGGINSDLLEDCSPALASLCHELSMELLGTANNNPGPTAPEAQILFDKMQKEQLEIMLKKRKKRRNGDMKAISMPKMLLNQMSGKSGAPYDKDTVECKMCNKKIILKVRSFHVLWHLSKHYGSGRFRCKHCPFSHDRAIQVKTHAKSMHDDEKGVDDMILQNMDVVYEFSKECFGSLVININRDKKCKTTRRSSRTDIDPNISEINVEDLEALEDHFADSP</sequence>
<evidence type="ECO:0000313" key="1">
    <source>
        <dbReference type="Proteomes" id="UP000095286"/>
    </source>
</evidence>